<comment type="caution">
    <text evidence="3">The sequence shown here is derived from an EMBL/GenBank/DDBJ whole genome shotgun (WGS) entry which is preliminary data.</text>
</comment>
<accession>A0A8K0SRT5</accession>
<dbReference type="OrthoDB" id="294251at2759"/>
<dbReference type="SMART" id="SM00164">
    <property type="entry name" value="TBC"/>
    <property type="match status" value="1"/>
</dbReference>
<feature type="compositionally biased region" description="Polar residues" evidence="1">
    <location>
        <begin position="252"/>
        <end position="270"/>
    </location>
</feature>
<feature type="region of interest" description="Disordered" evidence="1">
    <location>
        <begin position="343"/>
        <end position="372"/>
    </location>
</feature>
<dbReference type="PANTHER" id="PTHR47219:SF9">
    <property type="entry name" value="GTPASE ACTIVATING PROTEIN AND CENTROSOME-ASSOCIATED, ISOFORM B"/>
    <property type="match status" value="1"/>
</dbReference>
<feature type="region of interest" description="Disordered" evidence="1">
    <location>
        <begin position="194"/>
        <end position="217"/>
    </location>
</feature>
<feature type="domain" description="Rab-GAP TBC" evidence="2">
    <location>
        <begin position="661"/>
        <end position="853"/>
    </location>
</feature>
<reference evidence="3" key="1">
    <citation type="journal article" date="2021" name="Nat. Commun.">
        <title>Genetic determinants of endophytism in the Arabidopsis root mycobiome.</title>
        <authorList>
            <person name="Mesny F."/>
            <person name="Miyauchi S."/>
            <person name="Thiergart T."/>
            <person name="Pickel B."/>
            <person name="Atanasova L."/>
            <person name="Karlsson M."/>
            <person name="Huettel B."/>
            <person name="Barry K.W."/>
            <person name="Haridas S."/>
            <person name="Chen C."/>
            <person name="Bauer D."/>
            <person name="Andreopoulos W."/>
            <person name="Pangilinan J."/>
            <person name="LaButti K."/>
            <person name="Riley R."/>
            <person name="Lipzen A."/>
            <person name="Clum A."/>
            <person name="Drula E."/>
            <person name="Henrissat B."/>
            <person name="Kohler A."/>
            <person name="Grigoriev I.V."/>
            <person name="Martin F.M."/>
            <person name="Hacquard S."/>
        </authorList>
    </citation>
    <scope>NUCLEOTIDE SEQUENCE</scope>
    <source>
        <strain evidence="3">MPI-CAGE-CH-0235</strain>
    </source>
</reference>
<feature type="compositionally biased region" description="Basic residues" evidence="1">
    <location>
        <begin position="536"/>
        <end position="546"/>
    </location>
</feature>
<dbReference type="PROSITE" id="PS50086">
    <property type="entry name" value="TBC_RABGAP"/>
    <property type="match status" value="1"/>
</dbReference>
<dbReference type="InterPro" id="IPR050302">
    <property type="entry name" value="Rab_GAP_TBC_domain"/>
</dbReference>
<dbReference type="EMBL" id="JAGPNK010000006">
    <property type="protein sequence ID" value="KAH7320144.1"/>
    <property type="molecule type" value="Genomic_DNA"/>
</dbReference>
<sequence length="939" mass="103659">MHQPKFASVSVRHKTRPVRRPSFRDDNLVGLRYEKTVAAEPPIPMAPRSPLRASRPTTSSSSSVHSHSPVVISPPRSVVEPPAEEHPALRTPTTPRTTVSAWKRDSGHAPNSAAATIYEEDCEDELLHKFVDDLQVLVSVTPVGPYFSENPSTVAILPEDVPSVYSQDDRSVVESSEPQRSLSLDFHLPLASPAPSVKSPSVAASSPPPSPRKLGKSFSFRSISKSVLGRKSISEESTPSIAATLEPLVRGSSASTKQASVPRTRGSSLFRTAYHRSSSQSVGSSSDETNASTPFSPLVVSIPTDSLLDDDFLTGLSFSNRGSILFAGQGSLILDGEMDAQATVTTPPNDAMPAREPNHTTSTPSVRHDLDDADNKDASAVMESHSLPPLPDIRVLAADVEQESQKVRSLYDGGQGTGEDEARPSTCEPSDPSPEASQKEQETNARLGPGAHISRSASPLSYQFDKTNTELAGGLEDWEDVDGTLIDRYGFIVDPRPTSRLGTPNSLRSTQFSTRKRNVLQKRNPRDPAGLSVPPHPRRSPSRKVSARSLNTQHSGVSVASFRSSRSVIRHAGNLLPYNRDRRWLDDAGDMLSMSPSLQDIAEEVQNERISEALKRKEGERSEKWRKMAKVIRTGDQGQGQGMEFQFDTKNPKLIDRTWKGIPDRWRGAAWWSFMAASAKKHQNMATNDELIAQFHRLQDYSSGDDGQIDMDVPRTIGRHIMFRRRYRGGQRLMFRVLHAISLYFPETGYGQGMASLAATLLCYFDEERCFVMMVRMWELRGLKDLYHPKFSGLMAALKEFESCWLNKDVAKRLVELDVDVTSYGTKWYLTLFNLSVPFPAQLRIWDVFLLLGDGAFSEGIPSEESIKPGSNAPSVTTGLDVLHAASAALVQALREMILDSDFENAMKALTSHMAIRDEDLLMKVMKAEYKAHSGRRRA</sequence>
<dbReference type="Gene3D" id="1.10.472.80">
    <property type="entry name" value="Ypt/Rab-GAP domain of gyp1p, domain 3"/>
    <property type="match status" value="1"/>
</dbReference>
<feature type="region of interest" description="Disordered" evidence="1">
    <location>
        <begin position="249"/>
        <end position="292"/>
    </location>
</feature>
<evidence type="ECO:0000259" key="2">
    <source>
        <dbReference type="PROSITE" id="PS50086"/>
    </source>
</evidence>
<dbReference type="SUPFAM" id="SSF47923">
    <property type="entry name" value="Ypt/Rab-GAP domain of gyp1p"/>
    <property type="match status" value="2"/>
</dbReference>
<feature type="compositionally biased region" description="Low complexity" evidence="1">
    <location>
        <begin position="48"/>
        <end position="81"/>
    </location>
</feature>
<evidence type="ECO:0000313" key="4">
    <source>
        <dbReference type="Proteomes" id="UP000813444"/>
    </source>
</evidence>
<proteinExistence type="predicted"/>
<evidence type="ECO:0000256" key="1">
    <source>
        <dbReference type="SAM" id="MobiDB-lite"/>
    </source>
</evidence>
<dbReference type="PANTHER" id="PTHR47219">
    <property type="entry name" value="RAB GTPASE-ACTIVATING PROTEIN 1-LIKE"/>
    <property type="match status" value="1"/>
</dbReference>
<keyword evidence="4" id="KW-1185">Reference proteome</keyword>
<protein>
    <submittedName>
        <fullName evidence="3">Rab-GTPase-TBC domain-containing protein</fullName>
    </submittedName>
</protein>
<feature type="compositionally biased region" description="Low complexity" evidence="1">
    <location>
        <begin position="277"/>
        <end position="286"/>
    </location>
</feature>
<feature type="region of interest" description="Disordered" evidence="1">
    <location>
        <begin position="404"/>
        <end position="461"/>
    </location>
</feature>
<feature type="compositionally biased region" description="Polar residues" evidence="1">
    <location>
        <begin position="500"/>
        <end position="513"/>
    </location>
</feature>
<feature type="compositionally biased region" description="Basic residues" evidence="1">
    <location>
        <begin position="11"/>
        <end position="21"/>
    </location>
</feature>
<dbReference type="Gene3D" id="1.10.8.270">
    <property type="entry name" value="putative rabgap domain of human tbc1 domain family member 14 like domains"/>
    <property type="match status" value="1"/>
</dbReference>
<feature type="region of interest" description="Disordered" evidence="1">
    <location>
        <begin position="1"/>
        <end position="23"/>
    </location>
</feature>
<dbReference type="GO" id="GO:0005096">
    <property type="term" value="F:GTPase activator activity"/>
    <property type="evidence" value="ECO:0007669"/>
    <property type="project" value="TreeGrafter"/>
</dbReference>
<feature type="region of interest" description="Disordered" evidence="1">
    <location>
        <begin position="494"/>
        <end position="557"/>
    </location>
</feature>
<dbReference type="AlphaFoldDB" id="A0A8K0SRT5"/>
<dbReference type="FunFam" id="1.10.8.270:FF:000023">
    <property type="entry name" value="TBC domain-containing protein C1778.09"/>
    <property type="match status" value="1"/>
</dbReference>
<dbReference type="Pfam" id="PF00566">
    <property type="entry name" value="RabGAP-TBC"/>
    <property type="match status" value="1"/>
</dbReference>
<dbReference type="GO" id="GO:0031267">
    <property type="term" value="F:small GTPase binding"/>
    <property type="evidence" value="ECO:0007669"/>
    <property type="project" value="TreeGrafter"/>
</dbReference>
<gene>
    <name evidence="3" type="ORF">B0I35DRAFT_408852</name>
</gene>
<feature type="region of interest" description="Disordered" evidence="1">
    <location>
        <begin position="35"/>
        <end position="109"/>
    </location>
</feature>
<evidence type="ECO:0000313" key="3">
    <source>
        <dbReference type="EMBL" id="KAH7320144.1"/>
    </source>
</evidence>
<dbReference type="InterPro" id="IPR035969">
    <property type="entry name" value="Rab-GAP_TBC_sf"/>
</dbReference>
<name>A0A8K0SRT5_9HYPO</name>
<dbReference type="FunFam" id="1.10.472.80:FF:000055">
    <property type="entry name" value="TBC domain-containing protein C1778.09"/>
    <property type="match status" value="1"/>
</dbReference>
<dbReference type="InterPro" id="IPR000195">
    <property type="entry name" value="Rab-GAP-TBC_dom"/>
</dbReference>
<feature type="compositionally biased region" description="Low complexity" evidence="1">
    <location>
        <begin position="194"/>
        <end position="205"/>
    </location>
</feature>
<dbReference type="Proteomes" id="UP000813444">
    <property type="component" value="Unassembled WGS sequence"/>
</dbReference>
<organism evidence="3 4">
    <name type="scientific">Stachybotrys elegans</name>
    <dbReference type="NCBI Taxonomy" id="80388"/>
    <lineage>
        <taxon>Eukaryota</taxon>
        <taxon>Fungi</taxon>
        <taxon>Dikarya</taxon>
        <taxon>Ascomycota</taxon>
        <taxon>Pezizomycotina</taxon>
        <taxon>Sordariomycetes</taxon>
        <taxon>Hypocreomycetidae</taxon>
        <taxon>Hypocreales</taxon>
        <taxon>Stachybotryaceae</taxon>
        <taxon>Stachybotrys</taxon>
    </lineage>
</organism>